<evidence type="ECO:0000256" key="8">
    <source>
        <dbReference type="ARBA" id="ARBA00048342"/>
    </source>
</evidence>
<dbReference type="GO" id="GO:0050660">
    <property type="term" value="F:flavin adenine dinucleotide binding"/>
    <property type="evidence" value="ECO:0007669"/>
    <property type="project" value="InterPro"/>
</dbReference>
<dbReference type="SUPFAM" id="SSF51395">
    <property type="entry name" value="FMN-linked oxidoreductases"/>
    <property type="match status" value="1"/>
</dbReference>
<dbReference type="CDD" id="cd02801">
    <property type="entry name" value="DUS_like_FMN"/>
    <property type="match status" value="1"/>
</dbReference>
<evidence type="ECO:0000259" key="10">
    <source>
        <dbReference type="Pfam" id="PF01207"/>
    </source>
</evidence>
<feature type="domain" description="DUS-like FMN-binding" evidence="10">
    <location>
        <begin position="27"/>
        <end position="242"/>
    </location>
</feature>
<proteinExistence type="predicted"/>
<evidence type="ECO:0000256" key="1">
    <source>
        <dbReference type="ARBA" id="ARBA00001917"/>
    </source>
</evidence>
<sequence length="371" mass="40926">MSDPELIHPLKLFDIAKNEKRLLYTSAPMVRYSKLAFRQTVFAYGTDLCWTPMILAKEFNRNRFARDSDFTISTNGPQPPTIVQFGASVPQELARASSLVAPFCNGVDLNCGCPQSWACAETMGAALMEKRELVRDMVIETREQLRRDGWGVGKEKDMDNPKGRSVSVKIRVHKDLRKTIDFITTVLGPDQDRHIDWLTIHPRTRSTPSSTPINLEALSILTSTFGDRVPILLSGDIFALNALPFTTSSPLLTTPNPTLTTTTIPTINIPKLAGLMSARAILANPALYTNTYPSCPWSAVETFMANAARCPLPFKLVQHHLSEMCSPGMGPDKSALLSKQERAAMMGCGNMLDLIDFLDRVRGEGDGLARG</sequence>
<evidence type="ECO:0000313" key="11">
    <source>
        <dbReference type="EMBL" id="KAK4150751.1"/>
    </source>
</evidence>
<dbReference type="Pfam" id="PF01207">
    <property type="entry name" value="Dus"/>
    <property type="match status" value="1"/>
</dbReference>
<dbReference type="InterPro" id="IPR013785">
    <property type="entry name" value="Aldolase_TIM"/>
</dbReference>
<keyword evidence="2" id="KW-0285">Flavoprotein</keyword>
<gene>
    <name evidence="11" type="ORF">C8A00DRAFT_45929</name>
</gene>
<evidence type="ECO:0000256" key="2">
    <source>
        <dbReference type="ARBA" id="ARBA00022630"/>
    </source>
</evidence>
<evidence type="ECO:0000256" key="4">
    <source>
        <dbReference type="ARBA" id="ARBA00022664"/>
    </source>
</evidence>
<dbReference type="InterPro" id="IPR018517">
    <property type="entry name" value="tRNA_hU_synthase_CS"/>
</dbReference>
<protein>
    <submittedName>
        <fullName evidence="11">tRNA-dihydrouridine synthase</fullName>
    </submittedName>
</protein>
<name>A0AAN6VIG3_9PEZI</name>
<evidence type="ECO:0000256" key="6">
    <source>
        <dbReference type="ARBA" id="ARBA00023002"/>
    </source>
</evidence>
<keyword evidence="6" id="KW-0560">Oxidoreductase</keyword>
<comment type="catalytic activity">
    <reaction evidence="8">
        <text>a 5,6-dihydrouridine in mRNA + NAD(+) = a uridine in mRNA + NADH + H(+)</text>
        <dbReference type="Rhea" id="RHEA:69851"/>
        <dbReference type="Rhea" id="RHEA-COMP:14658"/>
        <dbReference type="Rhea" id="RHEA-COMP:17789"/>
        <dbReference type="ChEBI" id="CHEBI:15378"/>
        <dbReference type="ChEBI" id="CHEBI:57540"/>
        <dbReference type="ChEBI" id="CHEBI:57945"/>
        <dbReference type="ChEBI" id="CHEBI:65315"/>
        <dbReference type="ChEBI" id="CHEBI:74443"/>
    </reaction>
    <physiologicalReaction direction="right-to-left" evidence="8">
        <dbReference type="Rhea" id="RHEA:69853"/>
    </physiologicalReaction>
</comment>
<dbReference type="GO" id="GO:0017150">
    <property type="term" value="F:tRNA dihydrouridine synthase activity"/>
    <property type="evidence" value="ECO:0007669"/>
    <property type="project" value="InterPro"/>
</dbReference>
<organism evidence="11 12">
    <name type="scientific">Chaetomidium leptoderma</name>
    <dbReference type="NCBI Taxonomy" id="669021"/>
    <lineage>
        <taxon>Eukaryota</taxon>
        <taxon>Fungi</taxon>
        <taxon>Dikarya</taxon>
        <taxon>Ascomycota</taxon>
        <taxon>Pezizomycotina</taxon>
        <taxon>Sordariomycetes</taxon>
        <taxon>Sordariomycetidae</taxon>
        <taxon>Sordariales</taxon>
        <taxon>Chaetomiaceae</taxon>
        <taxon>Chaetomidium</taxon>
    </lineage>
</organism>
<evidence type="ECO:0000256" key="5">
    <source>
        <dbReference type="ARBA" id="ARBA00022694"/>
    </source>
</evidence>
<keyword evidence="3" id="KW-0288">FMN</keyword>
<keyword evidence="4" id="KW-0507">mRNA processing</keyword>
<evidence type="ECO:0000256" key="9">
    <source>
        <dbReference type="ARBA" id="ARBA00049447"/>
    </source>
</evidence>
<reference evidence="11" key="2">
    <citation type="submission" date="2023-05" db="EMBL/GenBank/DDBJ databases">
        <authorList>
            <consortium name="Lawrence Berkeley National Laboratory"/>
            <person name="Steindorff A."/>
            <person name="Hensen N."/>
            <person name="Bonometti L."/>
            <person name="Westerberg I."/>
            <person name="Brannstrom I.O."/>
            <person name="Guillou S."/>
            <person name="Cros-Aarteil S."/>
            <person name="Calhoun S."/>
            <person name="Haridas S."/>
            <person name="Kuo A."/>
            <person name="Mondo S."/>
            <person name="Pangilinan J."/>
            <person name="Riley R."/>
            <person name="Labutti K."/>
            <person name="Andreopoulos B."/>
            <person name="Lipzen A."/>
            <person name="Chen C."/>
            <person name="Yanf M."/>
            <person name="Daum C."/>
            <person name="Ng V."/>
            <person name="Clum A."/>
            <person name="Ohm R."/>
            <person name="Martin F."/>
            <person name="Silar P."/>
            <person name="Natvig D."/>
            <person name="Lalanne C."/>
            <person name="Gautier V."/>
            <person name="Ament-Velasquez S.L."/>
            <person name="Kruys A."/>
            <person name="Hutchinson M.I."/>
            <person name="Powell A.J."/>
            <person name="Barry K."/>
            <person name="Miller A.N."/>
            <person name="Grigoriev I.V."/>
            <person name="Debuchy R."/>
            <person name="Gladieux P."/>
            <person name="Thoren M.H."/>
            <person name="Johannesson H."/>
        </authorList>
    </citation>
    <scope>NUCLEOTIDE SEQUENCE</scope>
    <source>
        <strain evidence="11">CBS 538.74</strain>
    </source>
</reference>
<evidence type="ECO:0000256" key="3">
    <source>
        <dbReference type="ARBA" id="ARBA00022643"/>
    </source>
</evidence>
<dbReference type="Proteomes" id="UP001302745">
    <property type="component" value="Unassembled WGS sequence"/>
</dbReference>
<keyword evidence="5" id="KW-0819">tRNA processing</keyword>
<comment type="cofactor">
    <cofactor evidence="1">
        <name>FMN</name>
        <dbReference type="ChEBI" id="CHEBI:58210"/>
    </cofactor>
</comment>
<evidence type="ECO:0000313" key="12">
    <source>
        <dbReference type="Proteomes" id="UP001302745"/>
    </source>
</evidence>
<comment type="caution">
    <text evidence="11">The sequence shown here is derived from an EMBL/GenBank/DDBJ whole genome shotgun (WGS) entry which is preliminary data.</text>
</comment>
<dbReference type="PROSITE" id="PS01136">
    <property type="entry name" value="UPF0034"/>
    <property type="match status" value="1"/>
</dbReference>
<dbReference type="AlphaFoldDB" id="A0AAN6VIG3"/>
<dbReference type="GO" id="GO:0006397">
    <property type="term" value="P:mRNA processing"/>
    <property type="evidence" value="ECO:0007669"/>
    <property type="project" value="UniProtKB-KW"/>
</dbReference>
<dbReference type="EMBL" id="MU857053">
    <property type="protein sequence ID" value="KAK4150751.1"/>
    <property type="molecule type" value="Genomic_DNA"/>
</dbReference>
<comment type="function">
    <text evidence="7">Catalyzes the synthesis of dihydrouridine, a modified base found in the D-loop of most tRNAs. Specifically modifies U47 in cytoplasmic tRNAs. Catalyzes the synthesis of dihydrouridine in some mRNAs, thereby affecting their translation.</text>
</comment>
<reference evidence="11" key="1">
    <citation type="journal article" date="2023" name="Mol. Phylogenet. Evol.">
        <title>Genome-scale phylogeny and comparative genomics of the fungal order Sordariales.</title>
        <authorList>
            <person name="Hensen N."/>
            <person name="Bonometti L."/>
            <person name="Westerberg I."/>
            <person name="Brannstrom I.O."/>
            <person name="Guillou S."/>
            <person name="Cros-Aarteil S."/>
            <person name="Calhoun S."/>
            <person name="Haridas S."/>
            <person name="Kuo A."/>
            <person name="Mondo S."/>
            <person name="Pangilinan J."/>
            <person name="Riley R."/>
            <person name="LaButti K."/>
            <person name="Andreopoulos B."/>
            <person name="Lipzen A."/>
            <person name="Chen C."/>
            <person name="Yan M."/>
            <person name="Daum C."/>
            <person name="Ng V."/>
            <person name="Clum A."/>
            <person name="Steindorff A."/>
            <person name="Ohm R.A."/>
            <person name="Martin F."/>
            <person name="Silar P."/>
            <person name="Natvig D.O."/>
            <person name="Lalanne C."/>
            <person name="Gautier V."/>
            <person name="Ament-Velasquez S.L."/>
            <person name="Kruys A."/>
            <person name="Hutchinson M.I."/>
            <person name="Powell A.J."/>
            <person name="Barry K."/>
            <person name="Miller A.N."/>
            <person name="Grigoriev I.V."/>
            <person name="Debuchy R."/>
            <person name="Gladieux P."/>
            <person name="Hiltunen Thoren M."/>
            <person name="Johannesson H."/>
        </authorList>
    </citation>
    <scope>NUCLEOTIDE SEQUENCE</scope>
    <source>
        <strain evidence="11">CBS 538.74</strain>
    </source>
</reference>
<dbReference type="Gene3D" id="3.20.20.70">
    <property type="entry name" value="Aldolase class I"/>
    <property type="match status" value="1"/>
</dbReference>
<dbReference type="PANTHER" id="PTHR11082">
    <property type="entry name" value="TRNA-DIHYDROURIDINE SYNTHASE"/>
    <property type="match status" value="1"/>
</dbReference>
<accession>A0AAN6VIG3</accession>
<comment type="catalytic activity">
    <reaction evidence="9">
        <text>a 5,6-dihydrouridine in mRNA + NADP(+) = a uridine in mRNA + NADPH + H(+)</text>
        <dbReference type="Rhea" id="RHEA:69855"/>
        <dbReference type="Rhea" id="RHEA-COMP:14658"/>
        <dbReference type="Rhea" id="RHEA-COMP:17789"/>
        <dbReference type="ChEBI" id="CHEBI:15378"/>
        <dbReference type="ChEBI" id="CHEBI:57783"/>
        <dbReference type="ChEBI" id="CHEBI:58349"/>
        <dbReference type="ChEBI" id="CHEBI:65315"/>
        <dbReference type="ChEBI" id="CHEBI:74443"/>
    </reaction>
    <physiologicalReaction direction="right-to-left" evidence="9">
        <dbReference type="Rhea" id="RHEA:69857"/>
    </physiologicalReaction>
</comment>
<keyword evidence="12" id="KW-1185">Reference proteome</keyword>
<dbReference type="PANTHER" id="PTHR11082:SF31">
    <property type="entry name" value="TRNA-DIHYDROURIDINE(20A_20B) SYNTHASE [NAD(P)+]-LIKE"/>
    <property type="match status" value="1"/>
</dbReference>
<dbReference type="InterPro" id="IPR035587">
    <property type="entry name" value="DUS-like_FMN-bd"/>
</dbReference>
<evidence type="ECO:0000256" key="7">
    <source>
        <dbReference type="ARBA" id="ARBA00045934"/>
    </source>
</evidence>